<dbReference type="OrthoDB" id="6138508at2759"/>
<evidence type="ECO:0000313" key="8">
    <source>
        <dbReference type="RefSeq" id="XP_031424673.1"/>
    </source>
</evidence>
<reference evidence="8" key="1">
    <citation type="submission" date="2025-08" db="UniProtKB">
        <authorList>
            <consortium name="RefSeq"/>
        </authorList>
    </citation>
    <scope>IDENTIFICATION</scope>
</reference>
<dbReference type="InterPro" id="IPR001073">
    <property type="entry name" value="C1q_dom"/>
</dbReference>
<evidence type="ECO:0000313" key="7">
    <source>
        <dbReference type="Proteomes" id="UP000515152"/>
    </source>
</evidence>
<dbReference type="SUPFAM" id="SSF49842">
    <property type="entry name" value="TNF-like"/>
    <property type="match status" value="1"/>
</dbReference>
<dbReference type="PANTHER" id="PTHR22923:SF61">
    <property type="entry name" value="C1Q AND TNF RELATED 8"/>
    <property type="match status" value="1"/>
</dbReference>
<keyword evidence="3 5" id="KW-0732">Signal</keyword>
<evidence type="ECO:0000256" key="5">
    <source>
        <dbReference type="SAM" id="SignalP"/>
    </source>
</evidence>
<dbReference type="GeneID" id="105893921"/>
<sequence length="260" mass="29584">MPRTCLLCVYSVGVLMLFWTGQVDLYRTQNPEDDSEDYEPRTYRDSRGVECRRCCEPGEEPPQHLRVVPHINITILKGEKGDGGARGPYGRSGKTGHVGPSGPNGQKGLKGSVGSPGEHCKSYHAAFSVGRKKALFSNEYYQTLVFDTELVNLYNHFNMFTGKFFCYVPGVYFFSLNVHTWNQKETYLHLMKNEQEVAILYAQPSDRSIMQSQSLMLELSRDDQVWVRLFKGERENAVFSDDFDTYMTFSGHLIKAESEG</sequence>
<dbReference type="InterPro" id="IPR050822">
    <property type="entry name" value="Cerebellin_Synaptic_Org"/>
</dbReference>
<feature type="domain" description="C1q" evidence="6">
    <location>
        <begin position="120"/>
        <end position="260"/>
    </location>
</feature>
<protein>
    <submittedName>
        <fullName evidence="8">Complement C1q tumor necrosis factor-related protein 1</fullName>
    </submittedName>
</protein>
<dbReference type="FunFam" id="2.60.120.40:FF:000029">
    <property type="entry name" value="Complement C1q tumor necrosis factor-related protein 1"/>
    <property type="match status" value="1"/>
</dbReference>
<dbReference type="PRINTS" id="PR00007">
    <property type="entry name" value="COMPLEMNTC1Q"/>
</dbReference>
<evidence type="ECO:0000256" key="3">
    <source>
        <dbReference type="ARBA" id="ARBA00022729"/>
    </source>
</evidence>
<comment type="subcellular location">
    <subcellularLocation>
        <location evidence="1">Secreted</location>
    </subcellularLocation>
</comment>
<dbReference type="PANTHER" id="PTHR22923">
    <property type="entry name" value="CEREBELLIN-RELATED"/>
    <property type="match status" value="1"/>
</dbReference>
<keyword evidence="2" id="KW-0964">Secreted</keyword>
<gene>
    <name evidence="8" type="primary">c1qtnf1</name>
</gene>
<dbReference type="PROSITE" id="PS50871">
    <property type="entry name" value="C1Q"/>
    <property type="match status" value="1"/>
</dbReference>
<dbReference type="GO" id="GO:0005615">
    <property type="term" value="C:extracellular space"/>
    <property type="evidence" value="ECO:0007669"/>
    <property type="project" value="TreeGrafter"/>
</dbReference>
<dbReference type="CTD" id="114897"/>
<evidence type="ECO:0000256" key="4">
    <source>
        <dbReference type="SAM" id="MobiDB-lite"/>
    </source>
</evidence>
<dbReference type="Proteomes" id="UP000515152">
    <property type="component" value="Chromosome 1"/>
</dbReference>
<feature type="signal peptide" evidence="5">
    <location>
        <begin position="1"/>
        <end position="25"/>
    </location>
</feature>
<name>A0A6P8F808_CLUHA</name>
<evidence type="ECO:0000256" key="2">
    <source>
        <dbReference type="ARBA" id="ARBA00022525"/>
    </source>
</evidence>
<dbReference type="AlphaFoldDB" id="A0A6P8F808"/>
<organism evidence="7 8">
    <name type="scientific">Clupea harengus</name>
    <name type="common">Atlantic herring</name>
    <dbReference type="NCBI Taxonomy" id="7950"/>
    <lineage>
        <taxon>Eukaryota</taxon>
        <taxon>Metazoa</taxon>
        <taxon>Chordata</taxon>
        <taxon>Craniata</taxon>
        <taxon>Vertebrata</taxon>
        <taxon>Euteleostomi</taxon>
        <taxon>Actinopterygii</taxon>
        <taxon>Neopterygii</taxon>
        <taxon>Teleostei</taxon>
        <taxon>Clupei</taxon>
        <taxon>Clupeiformes</taxon>
        <taxon>Clupeoidei</taxon>
        <taxon>Clupeidae</taxon>
        <taxon>Clupea</taxon>
    </lineage>
</organism>
<evidence type="ECO:0000259" key="6">
    <source>
        <dbReference type="PROSITE" id="PS50871"/>
    </source>
</evidence>
<accession>A0A6P8F808</accession>
<keyword evidence="7" id="KW-1185">Reference proteome</keyword>
<feature type="region of interest" description="Disordered" evidence="4">
    <location>
        <begin position="79"/>
        <end position="113"/>
    </location>
</feature>
<feature type="chain" id="PRO_5028386843" evidence="5">
    <location>
        <begin position="26"/>
        <end position="260"/>
    </location>
</feature>
<dbReference type="InterPro" id="IPR008983">
    <property type="entry name" value="Tumour_necrosis_fac-like_dom"/>
</dbReference>
<evidence type="ECO:0000256" key="1">
    <source>
        <dbReference type="ARBA" id="ARBA00004613"/>
    </source>
</evidence>
<dbReference type="Pfam" id="PF00386">
    <property type="entry name" value="C1q"/>
    <property type="match status" value="1"/>
</dbReference>
<dbReference type="Gene3D" id="2.60.120.40">
    <property type="match status" value="1"/>
</dbReference>
<dbReference type="Pfam" id="PF01391">
    <property type="entry name" value="Collagen"/>
    <property type="match status" value="1"/>
</dbReference>
<dbReference type="RefSeq" id="XP_031424673.1">
    <property type="nucleotide sequence ID" value="XM_031568813.2"/>
</dbReference>
<dbReference type="SMART" id="SM00110">
    <property type="entry name" value="C1Q"/>
    <property type="match status" value="1"/>
</dbReference>
<proteinExistence type="predicted"/>
<dbReference type="InterPro" id="IPR008160">
    <property type="entry name" value="Collagen"/>
</dbReference>
<dbReference type="KEGG" id="char:105893921"/>